<evidence type="ECO:0008006" key="3">
    <source>
        <dbReference type="Google" id="ProtNLM"/>
    </source>
</evidence>
<gene>
    <name evidence="2" type="ORF">LCGC14_3080170</name>
</gene>
<protein>
    <recommendedName>
        <fullName evidence="3">DUF3106 domain-containing protein</fullName>
    </recommendedName>
</protein>
<name>A0A0F8WEE5_9ZZZZ</name>
<comment type="caution">
    <text evidence="2">The sequence shown here is derived from an EMBL/GenBank/DDBJ whole genome shotgun (WGS) entry which is preliminary data.</text>
</comment>
<proteinExistence type="predicted"/>
<evidence type="ECO:0000313" key="2">
    <source>
        <dbReference type="EMBL" id="KKK54888.1"/>
    </source>
</evidence>
<evidence type="ECO:0000256" key="1">
    <source>
        <dbReference type="SAM" id="MobiDB-lite"/>
    </source>
</evidence>
<dbReference type="EMBL" id="LAZR01065768">
    <property type="protein sequence ID" value="KKK54888.1"/>
    <property type="molecule type" value="Genomic_DNA"/>
</dbReference>
<accession>A0A0F8WEE5</accession>
<reference evidence="2" key="1">
    <citation type="journal article" date="2015" name="Nature">
        <title>Complex archaea that bridge the gap between prokaryotes and eukaryotes.</title>
        <authorList>
            <person name="Spang A."/>
            <person name="Saw J.H."/>
            <person name="Jorgensen S.L."/>
            <person name="Zaremba-Niedzwiedzka K."/>
            <person name="Martijn J."/>
            <person name="Lind A.E."/>
            <person name="van Eijk R."/>
            <person name="Schleper C."/>
            <person name="Guy L."/>
            <person name="Ettema T.J."/>
        </authorList>
    </citation>
    <scope>NUCLEOTIDE SEQUENCE</scope>
</reference>
<feature type="region of interest" description="Disordered" evidence="1">
    <location>
        <begin position="166"/>
        <end position="186"/>
    </location>
</feature>
<dbReference type="AlphaFoldDB" id="A0A0F8WEE5"/>
<organism evidence="2">
    <name type="scientific">marine sediment metagenome</name>
    <dbReference type="NCBI Taxonomy" id="412755"/>
    <lineage>
        <taxon>unclassified sequences</taxon>
        <taxon>metagenomes</taxon>
        <taxon>ecological metagenomes</taxon>
    </lineage>
</organism>
<sequence length="186" mass="21385">MWTRRPFRPWMSWKARGVCDAMARLTRILMLVAVVLAAAWSPAYPKDGKGPGSKARQLLLKQALDKQISGTLVAALNRNKQVYDRLNPQQLRDLRAKVYMFKKEDPDRQVRIIEAGMEFLGLSPKHQDMYRRQAAWLKKVNASLTPQQRERLKRMTPRDRAKRMLELKAKLVPPPAPATNTTTPAK</sequence>